<feature type="transmembrane region" description="Helical" evidence="1">
    <location>
        <begin position="102"/>
        <end position="135"/>
    </location>
</feature>
<keyword evidence="1" id="KW-1133">Transmembrane helix</keyword>
<evidence type="ECO:0000313" key="3">
    <source>
        <dbReference type="Proteomes" id="UP000246635"/>
    </source>
</evidence>
<dbReference type="RefSeq" id="WP_110045201.1">
    <property type="nucleotide sequence ID" value="NZ_CP054612.1"/>
</dbReference>
<protein>
    <submittedName>
        <fullName evidence="2">Uncharacterized protein</fullName>
    </submittedName>
</protein>
<keyword evidence="1" id="KW-0812">Transmembrane</keyword>
<keyword evidence="1" id="KW-0472">Membrane</keyword>
<feature type="transmembrane region" description="Helical" evidence="1">
    <location>
        <begin position="270"/>
        <end position="290"/>
    </location>
</feature>
<dbReference type="OrthoDB" id="6064759at2"/>
<evidence type="ECO:0000313" key="2">
    <source>
        <dbReference type="EMBL" id="PWV99454.1"/>
    </source>
</evidence>
<accession>A0A2V2YZR5</accession>
<feature type="transmembrane region" description="Helical" evidence="1">
    <location>
        <begin position="247"/>
        <end position="264"/>
    </location>
</feature>
<dbReference type="Proteomes" id="UP000246635">
    <property type="component" value="Unassembled WGS sequence"/>
</dbReference>
<dbReference type="EMBL" id="QGTQ01000014">
    <property type="protein sequence ID" value="PWV99454.1"/>
    <property type="molecule type" value="Genomic_DNA"/>
</dbReference>
<sequence length="298" mass="34750">MKGSRFWEFYLVRYLLGTIFGVIILFFLVINYNKELTNRFFFHVDHPQSIMEHIESLLYDTTYSINKSDANIIAKLFNEKSEGFIPDLTVKNDVVQVKQSGFPILAAIIIAISGFLYMYFSSMIILVIHGLRFVVFERLRLIILTVKKQKALQSYSLSKCVIIFLLGAFILILISKLISSSIPDMLFNHIFSIMLLISLWVISFKRGSYIKASYEGISSFRASSKDNKFGEAREQYIESYRHLREHGNAFGIIACEILFAFWLIKWDFSFWAIFYWSLFGFTAWILGTYLEVFRKSDT</sequence>
<evidence type="ECO:0000256" key="1">
    <source>
        <dbReference type="SAM" id="Phobius"/>
    </source>
</evidence>
<comment type="caution">
    <text evidence="2">The sequence shown here is derived from an EMBL/GenBank/DDBJ whole genome shotgun (WGS) entry which is preliminary data.</text>
</comment>
<keyword evidence="3" id="KW-1185">Reference proteome</keyword>
<proteinExistence type="predicted"/>
<feature type="transmembrane region" description="Helical" evidence="1">
    <location>
        <begin position="12"/>
        <end position="32"/>
    </location>
</feature>
<feature type="transmembrane region" description="Helical" evidence="1">
    <location>
        <begin position="156"/>
        <end position="174"/>
    </location>
</feature>
<gene>
    <name evidence="2" type="ORF">DFQ01_11430</name>
</gene>
<reference evidence="2 3" key="1">
    <citation type="submission" date="2018-05" db="EMBL/GenBank/DDBJ databases">
        <title>Genomic Encyclopedia of Type Strains, Phase III (KMG-III): the genomes of soil and plant-associated and newly described type strains.</title>
        <authorList>
            <person name="Whitman W."/>
        </authorList>
    </citation>
    <scope>NUCLEOTIDE SEQUENCE [LARGE SCALE GENOMIC DNA]</scope>
    <source>
        <strain evidence="2 3">CECT 5696</strain>
    </source>
</reference>
<organism evidence="2 3">
    <name type="scientific">Paenibacillus cellulosilyticus</name>
    <dbReference type="NCBI Taxonomy" id="375489"/>
    <lineage>
        <taxon>Bacteria</taxon>
        <taxon>Bacillati</taxon>
        <taxon>Bacillota</taxon>
        <taxon>Bacilli</taxon>
        <taxon>Bacillales</taxon>
        <taxon>Paenibacillaceae</taxon>
        <taxon>Paenibacillus</taxon>
    </lineage>
</organism>
<feature type="transmembrane region" description="Helical" evidence="1">
    <location>
        <begin position="186"/>
        <end position="204"/>
    </location>
</feature>
<name>A0A2V2YZR5_9BACL</name>
<dbReference type="AlphaFoldDB" id="A0A2V2YZR5"/>